<comment type="function">
    <text evidence="9">Catalyzes the NADPH-dependent rearrangement and reduction of 1-deoxy-D-xylulose-5-phosphate (DXP) to 2-C-methyl-D-erythritol 4-phosphate (MEP).</text>
</comment>
<dbReference type="PANTHER" id="PTHR30525">
    <property type="entry name" value="1-DEOXY-D-XYLULOSE 5-PHOSPHATE REDUCTOISOMERASE"/>
    <property type="match status" value="1"/>
</dbReference>
<accession>A0A151B7N6</accession>
<evidence type="ECO:0000256" key="8">
    <source>
        <dbReference type="ARBA" id="ARBA00048543"/>
    </source>
</evidence>
<feature type="binding site" evidence="9">
    <location>
        <position position="13"/>
    </location>
    <ligand>
        <name>NADPH</name>
        <dbReference type="ChEBI" id="CHEBI:57783"/>
    </ligand>
</feature>
<dbReference type="NCBIfam" id="TIGR00243">
    <property type="entry name" value="Dxr"/>
    <property type="match status" value="1"/>
</dbReference>
<dbReference type="PATRIC" id="fig|1121338.3.peg.195"/>
<evidence type="ECO:0000256" key="6">
    <source>
        <dbReference type="ARBA" id="ARBA00023211"/>
    </source>
</evidence>
<feature type="binding site" evidence="9">
    <location>
        <position position="125"/>
    </location>
    <ligand>
        <name>1-deoxy-D-xylulose 5-phosphate</name>
        <dbReference type="ChEBI" id="CHEBI:57792"/>
    </ligand>
</feature>
<feature type="binding site" evidence="9">
    <location>
        <position position="150"/>
    </location>
    <ligand>
        <name>Mn(2+)</name>
        <dbReference type="ChEBI" id="CHEBI:29035"/>
    </ligand>
</feature>
<comment type="similarity">
    <text evidence="2 9">Belongs to the DXR family.</text>
</comment>
<evidence type="ECO:0000256" key="9">
    <source>
        <dbReference type="HAMAP-Rule" id="MF_00183"/>
    </source>
</evidence>
<dbReference type="GO" id="GO:0030604">
    <property type="term" value="F:1-deoxy-D-xylulose-5-phosphate reductoisomerase activity"/>
    <property type="evidence" value="ECO:0007669"/>
    <property type="project" value="UniProtKB-UniRule"/>
</dbReference>
<dbReference type="Gene3D" id="1.10.1740.10">
    <property type="match status" value="1"/>
</dbReference>
<evidence type="ECO:0000256" key="7">
    <source>
        <dbReference type="ARBA" id="ARBA00023229"/>
    </source>
</evidence>
<dbReference type="PIRSF" id="PIRSF006205">
    <property type="entry name" value="Dxp_reductismrs"/>
    <property type="match status" value="1"/>
</dbReference>
<dbReference type="GO" id="GO:0070402">
    <property type="term" value="F:NADPH binding"/>
    <property type="evidence" value="ECO:0007669"/>
    <property type="project" value="InterPro"/>
</dbReference>
<dbReference type="InterPro" id="IPR036169">
    <property type="entry name" value="DXPR_C_sf"/>
</dbReference>
<dbReference type="Proteomes" id="UP000075531">
    <property type="component" value="Unassembled WGS sequence"/>
</dbReference>
<evidence type="ECO:0000259" key="10">
    <source>
        <dbReference type="Pfam" id="PF02670"/>
    </source>
</evidence>
<dbReference type="Pfam" id="PF13288">
    <property type="entry name" value="DXPR_C"/>
    <property type="match status" value="1"/>
</dbReference>
<dbReference type="InterPro" id="IPR003821">
    <property type="entry name" value="DXP_reductoisomerase"/>
</dbReference>
<feature type="binding site" evidence="9">
    <location>
        <position position="217"/>
    </location>
    <ligand>
        <name>1-deoxy-D-xylulose 5-phosphate</name>
        <dbReference type="ChEBI" id="CHEBI:57792"/>
    </ligand>
</feature>
<proteinExistence type="inferred from homology"/>
<evidence type="ECO:0000313" key="14">
    <source>
        <dbReference type="Proteomes" id="UP000075531"/>
    </source>
</evidence>
<comment type="catalytic activity">
    <reaction evidence="8">
        <text>2-C-methyl-D-erythritol 4-phosphate + NADP(+) = 1-deoxy-D-xylulose 5-phosphate + NADPH + H(+)</text>
        <dbReference type="Rhea" id="RHEA:13717"/>
        <dbReference type="ChEBI" id="CHEBI:15378"/>
        <dbReference type="ChEBI" id="CHEBI:57783"/>
        <dbReference type="ChEBI" id="CHEBI:57792"/>
        <dbReference type="ChEBI" id="CHEBI:58262"/>
        <dbReference type="ChEBI" id="CHEBI:58349"/>
        <dbReference type="EC" id="1.1.1.267"/>
    </reaction>
    <physiologicalReaction direction="right-to-left" evidence="8">
        <dbReference type="Rhea" id="RHEA:13719"/>
    </physiologicalReaction>
</comment>
<keyword evidence="3 9" id="KW-0479">Metal-binding</keyword>
<keyword evidence="13" id="KW-0413">Isomerase</keyword>
<feature type="binding site" evidence="9">
    <location>
        <position position="151"/>
    </location>
    <ligand>
        <name>1-deoxy-D-xylulose 5-phosphate</name>
        <dbReference type="ChEBI" id="CHEBI:57792"/>
    </ligand>
</feature>
<dbReference type="InterPro" id="IPR013644">
    <property type="entry name" value="DXP_reductoisomerase_C"/>
</dbReference>
<dbReference type="OrthoDB" id="9806546at2"/>
<keyword evidence="9" id="KW-0460">Magnesium</keyword>
<dbReference type="GO" id="GO:0030145">
    <property type="term" value="F:manganese ion binding"/>
    <property type="evidence" value="ECO:0007669"/>
    <property type="project" value="TreeGrafter"/>
</dbReference>
<comment type="caution">
    <text evidence="9">Lacks conserved residue(s) required for the propagation of feature annotation.</text>
</comment>
<feature type="binding site" evidence="9">
    <location>
        <position position="218"/>
    </location>
    <ligand>
        <name>1-deoxy-D-xylulose 5-phosphate</name>
        <dbReference type="ChEBI" id="CHEBI:57792"/>
    </ligand>
</feature>
<evidence type="ECO:0000256" key="4">
    <source>
        <dbReference type="ARBA" id="ARBA00022857"/>
    </source>
</evidence>
<feature type="binding site" evidence="9">
    <location>
        <position position="124"/>
    </location>
    <ligand>
        <name>NADPH</name>
        <dbReference type="ChEBI" id="CHEBI:57783"/>
    </ligand>
</feature>
<feature type="binding site" evidence="9">
    <location>
        <position position="126"/>
    </location>
    <ligand>
        <name>NADPH</name>
        <dbReference type="ChEBI" id="CHEBI:57783"/>
    </ligand>
</feature>
<comment type="pathway">
    <text evidence="1 9">Isoprenoid biosynthesis; isopentenyl diphosphate biosynthesis via DXP pathway; isopentenyl diphosphate from 1-deoxy-D-xylulose 5-phosphate: step 1/6.</text>
</comment>
<dbReference type="Pfam" id="PF02670">
    <property type="entry name" value="DXP_reductoisom"/>
    <property type="match status" value="1"/>
</dbReference>
<feature type="binding site" evidence="9">
    <location>
        <position position="10"/>
    </location>
    <ligand>
        <name>NADPH</name>
        <dbReference type="ChEBI" id="CHEBI:57783"/>
    </ligand>
</feature>
<dbReference type="SUPFAM" id="SSF51735">
    <property type="entry name" value="NAD(P)-binding Rossmann-fold domains"/>
    <property type="match status" value="1"/>
</dbReference>
<keyword evidence="6 9" id="KW-0464">Manganese</keyword>
<feature type="binding site" evidence="9">
    <location>
        <position position="221"/>
    </location>
    <ligand>
        <name>1-deoxy-D-xylulose 5-phosphate</name>
        <dbReference type="ChEBI" id="CHEBI:57792"/>
    </ligand>
</feature>
<feature type="binding site" evidence="9">
    <location>
        <position position="152"/>
    </location>
    <ligand>
        <name>1-deoxy-D-xylulose 5-phosphate</name>
        <dbReference type="ChEBI" id="CHEBI:57792"/>
    </ligand>
</feature>
<gene>
    <name evidence="9 13" type="primary">dxr</name>
    <name evidence="13" type="ORF">CLTEP_01930</name>
</gene>
<dbReference type="GO" id="GO:0016853">
    <property type="term" value="F:isomerase activity"/>
    <property type="evidence" value="ECO:0007669"/>
    <property type="project" value="UniProtKB-KW"/>
</dbReference>
<feature type="binding site" evidence="9">
    <location>
        <position position="221"/>
    </location>
    <ligand>
        <name>Mn(2+)</name>
        <dbReference type="ChEBI" id="CHEBI:29035"/>
    </ligand>
</feature>
<dbReference type="NCBIfam" id="NF009114">
    <property type="entry name" value="PRK12464.1"/>
    <property type="match status" value="1"/>
</dbReference>
<evidence type="ECO:0000256" key="2">
    <source>
        <dbReference type="ARBA" id="ARBA00006825"/>
    </source>
</evidence>
<comment type="cofactor">
    <cofactor evidence="9">
        <name>Mg(2+)</name>
        <dbReference type="ChEBI" id="CHEBI:18420"/>
    </cofactor>
    <cofactor evidence="9">
        <name>Mn(2+)</name>
        <dbReference type="ChEBI" id="CHEBI:29035"/>
    </cofactor>
</comment>
<name>A0A151B7N6_9CLOT</name>
<reference evidence="13 14" key="1">
    <citation type="submission" date="2016-02" db="EMBL/GenBank/DDBJ databases">
        <title>Genome sequence of Clostridium tepidiprofundi DSM 19306.</title>
        <authorList>
            <person name="Poehlein A."/>
            <person name="Daniel R."/>
        </authorList>
    </citation>
    <scope>NUCLEOTIDE SEQUENCE [LARGE SCALE GENOMIC DNA]</scope>
    <source>
        <strain evidence="13 14">DSM 19306</strain>
    </source>
</reference>
<dbReference type="EMBL" id="LTBA01000001">
    <property type="protein sequence ID" value="KYH35800.1"/>
    <property type="molecule type" value="Genomic_DNA"/>
</dbReference>
<feature type="domain" description="1-deoxy-D-xylulose 5-phosphate reductoisomerase C-terminal" evidence="11">
    <location>
        <begin position="146"/>
        <end position="229"/>
    </location>
</feature>
<keyword evidence="7 9" id="KW-0414">Isoprene biosynthesis</keyword>
<feature type="binding site" evidence="9">
    <location>
        <position position="12"/>
    </location>
    <ligand>
        <name>NADPH</name>
        <dbReference type="ChEBI" id="CHEBI:57783"/>
    </ligand>
</feature>
<feature type="binding site" evidence="9">
    <location>
        <position position="199"/>
    </location>
    <ligand>
        <name>1-deoxy-D-xylulose 5-phosphate</name>
        <dbReference type="ChEBI" id="CHEBI:57792"/>
    </ligand>
</feature>
<dbReference type="GO" id="GO:0051484">
    <property type="term" value="P:isopentenyl diphosphate biosynthetic process, methylerythritol 4-phosphate pathway involved in terpenoid biosynthetic process"/>
    <property type="evidence" value="ECO:0007669"/>
    <property type="project" value="TreeGrafter"/>
</dbReference>
<feature type="binding site" evidence="9">
    <location>
        <position position="205"/>
    </location>
    <ligand>
        <name>NADPH</name>
        <dbReference type="ChEBI" id="CHEBI:57783"/>
    </ligand>
</feature>
<dbReference type="FunFam" id="3.40.50.720:FF:000045">
    <property type="entry name" value="1-deoxy-D-xylulose 5-phosphate reductoisomerase"/>
    <property type="match status" value="1"/>
</dbReference>
<keyword evidence="5 9" id="KW-0560">Oxidoreductase</keyword>
<evidence type="ECO:0000259" key="12">
    <source>
        <dbReference type="Pfam" id="PF13288"/>
    </source>
</evidence>
<dbReference type="SUPFAM" id="SSF55347">
    <property type="entry name" value="Glyceraldehyde-3-phosphate dehydrogenase-like, C-terminal domain"/>
    <property type="match status" value="1"/>
</dbReference>
<dbReference type="HAMAP" id="MF_00183">
    <property type="entry name" value="DXP_reductoisom"/>
    <property type="match status" value="1"/>
</dbReference>
<dbReference type="STRING" id="1121338.CLTEP_01930"/>
<feature type="binding site" evidence="9">
    <location>
        <position position="11"/>
    </location>
    <ligand>
        <name>NADPH</name>
        <dbReference type="ChEBI" id="CHEBI:57783"/>
    </ligand>
</feature>
<feature type="binding site" evidence="9">
    <location>
        <position position="176"/>
    </location>
    <ligand>
        <name>1-deoxy-D-xylulose 5-phosphate</name>
        <dbReference type="ChEBI" id="CHEBI:57792"/>
    </ligand>
</feature>
<evidence type="ECO:0000256" key="3">
    <source>
        <dbReference type="ARBA" id="ARBA00022723"/>
    </source>
</evidence>
<protein>
    <recommendedName>
        <fullName evidence="9">1-deoxy-D-xylulose 5-phosphate reductoisomerase</fullName>
        <shortName evidence="9">DXP reductoisomerase</shortName>
        <ecNumber evidence="9">1.1.1.267</ecNumber>
    </recommendedName>
    <alternativeName>
        <fullName evidence="9">1-deoxyxylulose-5-phosphate reductoisomerase</fullName>
    </alternativeName>
    <alternativeName>
        <fullName evidence="9">2-C-methyl-D-erythritol 4-phosphate synthase</fullName>
    </alternativeName>
</protein>
<dbReference type="SUPFAM" id="SSF69055">
    <property type="entry name" value="1-deoxy-D-xylulose-5-phosphate reductoisomerase, C-terminal domain"/>
    <property type="match status" value="1"/>
</dbReference>
<sequence length="385" mass="43221">MKSISILGATGSIGTQTLEVMRSNSEKYTLIGASANSNYNKMIDIINEFKPKFVALMDDLAYHKVKTYCKDNNLNTEVIHGLEGLNTIASCDEADIVVTSVVGMIGLIPTLMAINSGKDIALANKETLVAAGDIVMDAARKNKVRILPVDSEHGAIFQCIQGNDKNNIEKILLTASGGPFRGKKRNELVNIMPHDALKHPKWNMGKKISIDSSTLMNKGLEVIEAHWLFEVSYDKIEVVIHPQSIIHSMVEYNDGSVIAQLANPDMKLPIQYALNYPERFNAVIPRLDFYKLNLLTFEKPDTETFRCLKLAYEAGKTGGNMPTIMNSANEIAVNLFLENRIKYLEIEKIIEECMNKFEYIRTPTIDDIIYTDKNVKKYVKNKYCK</sequence>
<feature type="binding site" evidence="9">
    <location>
        <position position="152"/>
    </location>
    <ligand>
        <name>Mn(2+)</name>
        <dbReference type="ChEBI" id="CHEBI:29035"/>
    </ligand>
</feature>
<feature type="binding site" evidence="9">
    <location>
        <position position="212"/>
    </location>
    <ligand>
        <name>1-deoxy-D-xylulose 5-phosphate</name>
        <dbReference type="ChEBI" id="CHEBI:57792"/>
    </ligand>
</feature>
<evidence type="ECO:0000313" key="13">
    <source>
        <dbReference type="EMBL" id="KYH35800.1"/>
    </source>
</evidence>
<dbReference type="InterPro" id="IPR013512">
    <property type="entry name" value="DXP_reductoisomerase_N"/>
</dbReference>
<evidence type="ECO:0000256" key="5">
    <source>
        <dbReference type="ARBA" id="ARBA00023002"/>
    </source>
</evidence>
<feature type="domain" description="DXP reductoisomerase C-terminal" evidence="12">
    <location>
        <begin position="261"/>
        <end position="377"/>
    </location>
</feature>
<dbReference type="AlphaFoldDB" id="A0A151B7N6"/>
<evidence type="ECO:0000259" key="11">
    <source>
        <dbReference type="Pfam" id="PF08436"/>
    </source>
</evidence>
<dbReference type="EC" id="1.1.1.267" evidence="9"/>
<dbReference type="InterPro" id="IPR036291">
    <property type="entry name" value="NAD(P)-bd_dom_sf"/>
</dbReference>
<feature type="binding site" evidence="9">
    <location>
        <position position="38"/>
    </location>
    <ligand>
        <name>NADPH</name>
        <dbReference type="ChEBI" id="CHEBI:57783"/>
    </ligand>
</feature>
<keyword evidence="14" id="KW-1185">Reference proteome</keyword>
<dbReference type="PANTHER" id="PTHR30525:SF0">
    <property type="entry name" value="1-DEOXY-D-XYLULOSE 5-PHOSPHATE REDUCTOISOMERASE, CHLOROPLASTIC"/>
    <property type="match status" value="1"/>
</dbReference>
<dbReference type="UniPathway" id="UPA00056">
    <property type="reaction ID" value="UER00092"/>
</dbReference>
<evidence type="ECO:0000256" key="1">
    <source>
        <dbReference type="ARBA" id="ARBA00005094"/>
    </source>
</evidence>
<comment type="caution">
    <text evidence="13">The sequence shown here is derived from an EMBL/GenBank/DDBJ whole genome shotgun (WGS) entry which is preliminary data.</text>
</comment>
<dbReference type="Pfam" id="PF08436">
    <property type="entry name" value="DXP_redisom_C"/>
    <property type="match status" value="1"/>
</dbReference>
<dbReference type="InterPro" id="IPR026877">
    <property type="entry name" value="DXPR_C"/>
</dbReference>
<organism evidence="13 14">
    <name type="scientific">Clostridium tepidiprofundi DSM 19306</name>
    <dbReference type="NCBI Taxonomy" id="1121338"/>
    <lineage>
        <taxon>Bacteria</taxon>
        <taxon>Bacillati</taxon>
        <taxon>Bacillota</taxon>
        <taxon>Clostridia</taxon>
        <taxon>Eubacteriales</taxon>
        <taxon>Clostridiaceae</taxon>
        <taxon>Clostridium</taxon>
    </lineage>
</organism>
<dbReference type="RefSeq" id="WP_066821167.1">
    <property type="nucleotide sequence ID" value="NZ_LTBA01000001.1"/>
</dbReference>
<keyword evidence="4 9" id="KW-0521">NADP</keyword>
<feature type="domain" description="1-deoxy-D-xylulose 5-phosphate reductoisomerase N-terminal" evidence="10">
    <location>
        <begin position="4"/>
        <end position="132"/>
    </location>
</feature>
<dbReference type="Gene3D" id="3.40.50.720">
    <property type="entry name" value="NAD(P)-binding Rossmann-like Domain"/>
    <property type="match status" value="1"/>
</dbReference>